<dbReference type="InterPro" id="IPR038109">
    <property type="entry name" value="DNA_bind_recomb_sf"/>
</dbReference>
<dbReference type="InterPro" id="IPR006119">
    <property type="entry name" value="Resolv_N"/>
</dbReference>
<accession>A0ABU8AUC2</accession>
<organism evidence="3 4">
    <name type="scientific">Streptomyces bottropensis</name>
    <dbReference type="NCBI Taxonomy" id="42235"/>
    <lineage>
        <taxon>Bacteria</taxon>
        <taxon>Bacillati</taxon>
        <taxon>Actinomycetota</taxon>
        <taxon>Actinomycetes</taxon>
        <taxon>Kitasatosporales</taxon>
        <taxon>Streptomycetaceae</taxon>
        <taxon>Streptomyces</taxon>
    </lineage>
</organism>
<keyword evidence="4" id="KW-1185">Reference proteome</keyword>
<comment type="caution">
    <text evidence="3">The sequence shown here is derived from an EMBL/GenBank/DDBJ whole genome shotgun (WGS) entry which is preliminary data.</text>
</comment>
<evidence type="ECO:0000313" key="3">
    <source>
        <dbReference type="EMBL" id="MEH0637316.1"/>
    </source>
</evidence>
<dbReference type="SMART" id="SM00857">
    <property type="entry name" value="Resolvase"/>
    <property type="match status" value="1"/>
</dbReference>
<feature type="domain" description="Recombinase" evidence="2">
    <location>
        <begin position="161"/>
        <end position="265"/>
    </location>
</feature>
<feature type="region of interest" description="Disordered" evidence="1">
    <location>
        <begin position="142"/>
        <end position="169"/>
    </location>
</feature>
<feature type="compositionally biased region" description="Basic and acidic residues" evidence="1">
    <location>
        <begin position="46"/>
        <end position="59"/>
    </location>
</feature>
<dbReference type="InterPro" id="IPR011109">
    <property type="entry name" value="DNA_bind_recombinase_dom"/>
</dbReference>
<dbReference type="InterPro" id="IPR050639">
    <property type="entry name" value="SSR_resolvase"/>
</dbReference>
<feature type="compositionally biased region" description="Basic and acidic residues" evidence="1">
    <location>
        <begin position="142"/>
        <end position="154"/>
    </location>
</feature>
<evidence type="ECO:0000313" key="4">
    <source>
        <dbReference type="Proteomes" id="UP001310290"/>
    </source>
</evidence>
<dbReference type="Pfam" id="PF07508">
    <property type="entry name" value="Recombinase"/>
    <property type="match status" value="1"/>
</dbReference>
<evidence type="ECO:0000256" key="1">
    <source>
        <dbReference type="SAM" id="MobiDB-lite"/>
    </source>
</evidence>
<dbReference type="RefSeq" id="WP_334660292.1">
    <property type="nucleotide sequence ID" value="NZ_JARULZ010000002.1"/>
</dbReference>
<proteinExistence type="predicted"/>
<dbReference type="Gene3D" id="3.40.50.1390">
    <property type="entry name" value="Resolvase, N-terminal catalytic domain"/>
    <property type="match status" value="1"/>
</dbReference>
<dbReference type="InterPro" id="IPR036162">
    <property type="entry name" value="Resolvase-like_N_sf"/>
</dbReference>
<evidence type="ECO:0000259" key="2">
    <source>
        <dbReference type="PROSITE" id="PS51737"/>
    </source>
</evidence>
<dbReference type="Proteomes" id="UP001310290">
    <property type="component" value="Unassembled WGS sequence"/>
</dbReference>
<dbReference type="PANTHER" id="PTHR30461:SF23">
    <property type="entry name" value="DNA RECOMBINASE-RELATED"/>
    <property type="match status" value="1"/>
</dbReference>
<dbReference type="Pfam" id="PF00239">
    <property type="entry name" value="Resolvase"/>
    <property type="match status" value="1"/>
</dbReference>
<dbReference type="PANTHER" id="PTHR30461">
    <property type="entry name" value="DNA-INVERTASE FROM LAMBDOID PROPHAGE"/>
    <property type="match status" value="1"/>
</dbReference>
<dbReference type="SUPFAM" id="SSF53041">
    <property type="entry name" value="Resolvase-like"/>
    <property type="match status" value="1"/>
</dbReference>
<dbReference type="PROSITE" id="PS51737">
    <property type="entry name" value="RECOMBINASE_DNA_BIND"/>
    <property type="match status" value="1"/>
</dbReference>
<dbReference type="Gene3D" id="3.90.1750.20">
    <property type="entry name" value="Putative Large Serine Recombinase, Chain B, Domain 2"/>
    <property type="match status" value="1"/>
</dbReference>
<dbReference type="CDD" id="cd00338">
    <property type="entry name" value="Ser_Recombinase"/>
    <property type="match status" value="1"/>
</dbReference>
<feature type="compositionally biased region" description="Basic and acidic residues" evidence="1">
    <location>
        <begin position="12"/>
        <end position="29"/>
    </location>
</feature>
<reference evidence="3" key="1">
    <citation type="submission" date="2023-04" db="EMBL/GenBank/DDBJ databases">
        <title>Genomic diversity of scab-causing Streptomyces spp. in the province of Quebec, Canada.</title>
        <authorList>
            <person name="Biessy A."/>
            <person name="Cadieux M."/>
            <person name="Ciotola M."/>
            <person name="Filion M."/>
        </authorList>
    </citation>
    <scope>NUCLEOTIDE SEQUENCE</scope>
    <source>
        <strain evidence="3">B21-115</strain>
    </source>
</reference>
<name>A0ABU8AUC2_9ACTN</name>
<dbReference type="EMBL" id="JARULZ010000002">
    <property type="protein sequence ID" value="MEH0637316.1"/>
    <property type="molecule type" value="Genomic_DNA"/>
</dbReference>
<sequence length="470" mass="52077">MTPFSKGATYERISKADDGDEDGVIRQNEDTGALATQRGIPLGTRRFRDNDRSATHGKHRPDYERLMEAVQRGEVDVIIVYAMGRLWRNRKERAEGIEILRKHEVSVLCVKGPELDLTTASGRLLAGLLGEVDTFEVEQMSEREQREMRQRVERGVPPTGPRCYGYSGKGDEIVPDEADDVRKMFDDLLAGASLSGIAAGLNEQGRPNRNGRPWAHNAVRNLLLNERYAALREYRGELYPGKWPAIISEATWRAAKHVLEDDGRATSPGPGRRWLLSGIARCGVCDDGTTVTSGSRGAPKGKAGPTQPLYRCRLTKHLARWTEPIDLVVQDYVVRRLSRPDAVDLLVDSEGPDAAQLRTKAVALRGRLKALAAEFADDDDADSSEFRDATRRIKARLGEVEAQMAHPQRARVLVDLVTAEDPEQAWEALALDRQRAVVETLATVTILPGLPGRRPFDPATVRVEPQQGMG</sequence>
<protein>
    <submittedName>
        <fullName evidence="3">Recombinase family protein</fullName>
    </submittedName>
</protein>
<feature type="region of interest" description="Disordered" evidence="1">
    <location>
        <begin position="1"/>
        <end position="59"/>
    </location>
</feature>
<gene>
    <name evidence="3" type="ORF">QBA35_28995</name>
</gene>